<keyword evidence="3 7" id="KW-0863">Zinc-finger</keyword>
<evidence type="ECO:0000256" key="8">
    <source>
        <dbReference type="SAM" id="MobiDB-lite"/>
    </source>
</evidence>
<dbReference type="PROSITE" id="PS50297">
    <property type="entry name" value="ANK_REP_REGION"/>
    <property type="match status" value="3"/>
</dbReference>
<feature type="repeat" description="ANK" evidence="6">
    <location>
        <begin position="130"/>
        <end position="162"/>
    </location>
</feature>
<dbReference type="InterPro" id="IPR000306">
    <property type="entry name" value="Znf_FYVE"/>
</dbReference>
<evidence type="ECO:0000313" key="12">
    <source>
        <dbReference type="Proteomes" id="UP000053201"/>
    </source>
</evidence>
<feature type="domain" description="RING-type" evidence="9">
    <location>
        <begin position="786"/>
        <end position="830"/>
    </location>
</feature>
<dbReference type="SMART" id="SM00064">
    <property type="entry name" value="FYVE"/>
    <property type="match status" value="1"/>
</dbReference>
<keyword evidence="12" id="KW-1185">Reference proteome</keyword>
<feature type="region of interest" description="Disordered" evidence="8">
    <location>
        <begin position="537"/>
        <end position="601"/>
    </location>
</feature>
<dbReference type="InterPro" id="IPR011011">
    <property type="entry name" value="Znf_FYVE_PHD"/>
</dbReference>
<dbReference type="PROSITE" id="PS50089">
    <property type="entry name" value="ZF_RING_2"/>
    <property type="match status" value="1"/>
</dbReference>
<dbReference type="Proteomes" id="UP000053201">
    <property type="component" value="Unassembled WGS sequence"/>
</dbReference>
<dbReference type="SUPFAM" id="SSF57850">
    <property type="entry name" value="RING/U-box"/>
    <property type="match status" value="1"/>
</dbReference>
<feature type="domain" description="FYVE-type" evidence="10">
    <location>
        <begin position="635"/>
        <end position="693"/>
    </location>
</feature>
<dbReference type="InterPro" id="IPR010482">
    <property type="entry name" value="TECPR1-like_DysF"/>
</dbReference>
<reference evidence="11 12" key="1">
    <citation type="submission" date="2009-08" db="EMBL/GenBank/DDBJ databases">
        <title>The Genome Sequence of Spizellomyces punctatus strain DAOM BR117.</title>
        <authorList>
            <consortium name="The Broad Institute Genome Sequencing Platform"/>
            <person name="Russ C."/>
            <person name="Cuomo C."/>
            <person name="Shea T."/>
            <person name="Young S.K."/>
            <person name="Zeng Q."/>
            <person name="Koehrsen M."/>
            <person name="Haas B."/>
            <person name="Borodovsky M."/>
            <person name="Guigo R."/>
            <person name="Alvarado L."/>
            <person name="Berlin A."/>
            <person name="Bochicchio J."/>
            <person name="Borenstein D."/>
            <person name="Chapman S."/>
            <person name="Chen Z."/>
            <person name="Engels R."/>
            <person name="Freedman E."/>
            <person name="Gellesch M."/>
            <person name="Goldberg J."/>
            <person name="Griggs A."/>
            <person name="Gujja S."/>
            <person name="Heiman D."/>
            <person name="Hepburn T."/>
            <person name="Howarth C."/>
            <person name="Jen D."/>
            <person name="Larson L."/>
            <person name="Lewis B."/>
            <person name="Mehta T."/>
            <person name="Park D."/>
            <person name="Pearson M."/>
            <person name="Roberts A."/>
            <person name="Saif S."/>
            <person name="Shenoy N."/>
            <person name="Sisk P."/>
            <person name="Stolte C."/>
            <person name="Sykes S."/>
            <person name="Thomson T."/>
            <person name="Walk T."/>
            <person name="White J."/>
            <person name="Yandava C."/>
            <person name="Burger G."/>
            <person name="Gray M.W."/>
            <person name="Holland P.W.H."/>
            <person name="King N."/>
            <person name="Lang F.B.F."/>
            <person name="Roger A.J."/>
            <person name="Ruiz-Trillo I."/>
            <person name="Lander E."/>
            <person name="Nusbaum C."/>
        </authorList>
    </citation>
    <scope>NUCLEOTIDE SEQUENCE [LARGE SCALE GENOMIC DNA]</scope>
    <source>
        <strain evidence="11 12">DAOM BR117</strain>
    </source>
</reference>
<evidence type="ECO:0000313" key="11">
    <source>
        <dbReference type="EMBL" id="KND03899.1"/>
    </source>
</evidence>
<dbReference type="SUPFAM" id="SSF116846">
    <property type="entry name" value="MIT domain"/>
    <property type="match status" value="1"/>
</dbReference>
<dbReference type="GO" id="GO:0007031">
    <property type="term" value="P:peroxisome organization"/>
    <property type="evidence" value="ECO:0007669"/>
    <property type="project" value="UniProtKB-ARBA"/>
</dbReference>
<keyword evidence="1" id="KW-0479">Metal-binding</keyword>
<dbReference type="Pfam" id="PF06398">
    <property type="entry name" value="Pex24p"/>
    <property type="match status" value="1"/>
</dbReference>
<dbReference type="PRINTS" id="PR01415">
    <property type="entry name" value="ANKYRIN"/>
</dbReference>
<evidence type="ECO:0000259" key="10">
    <source>
        <dbReference type="PROSITE" id="PS50178"/>
    </source>
</evidence>
<dbReference type="PANTHER" id="PTHR24201">
    <property type="entry name" value="ANK_REP_REGION DOMAIN-CONTAINING PROTEIN"/>
    <property type="match status" value="1"/>
</dbReference>
<dbReference type="InterPro" id="IPR017455">
    <property type="entry name" value="Znf_FYVE-rel"/>
</dbReference>
<dbReference type="Pfam" id="PF01363">
    <property type="entry name" value="FYVE"/>
    <property type="match status" value="1"/>
</dbReference>
<dbReference type="OMA" id="PDGAMYH"/>
<evidence type="ECO:0000256" key="5">
    <source>
        <dbReference type="ARBA" id="ARBA00023043"/>
    </source>
</evidence>
<dbReference type="GO" id="GO:0008270">
    <property type="term" value="F:zinc ion binding"/>
    <property type="evidence" value="ECO:0007669"/>
    <property type="project" value="UniProtKB-KW"/>
</dbReference>
<dbReference type="RefSeq" id="XP_016611938.1">
    <property type="nucleotide sequence ID" value="XM_016749672.1"/>
</dbReference>
<dbReference type="PROSITE" id="PS50088">
    <property type="entry name" value="ANK_REPEAT"/>
    <property type="match status" value="4"/>
</dbReference>
<dbReference type="InParanoid" id="A0A0L0HSP5"/>
<keyword evidence="4" id="KW-0862">Zinc</keyword>
<organism evidence="11 12">
    <name type="scientific">Spizellomyces punctatus (strain DAOM BR117)</name>
    <dbReference type="NCBI Taxonomy" id="645134"/>
    <lineage>
        <taxon>Eukaryota</taxon>
        <taxon>Fungi</taxon>
        <taxon>Fungi incertae sedis</taxon>
        <taxon>Chytridiomycota</taxon>
        <taxon>Chytridiomycota incertae sedis</taxon>
        <taxon>Chytridiomycetes</taxon>
        <taxon>Spizellomycetales</taxon>
        <taxon>Spizellomycetaceae</taxon>
        <taxon>Spizellomyces</taxon>
    </lineage>
</organism>
<feature type="compositionally biased region" description="Basic and acidic residues" evidence="8">
    <location>
        <begin position="581"/>
        <end position="592"/>
    </location>
</feature>
<dbReference type="InterPro" id="IPR001841">
    <property type="entry name" value="Znf_RING"/>
</dbReference>
<keyword evidence="5 6" id="KW-0040">ANK repeat</keyword>
<dbReference type="GO" id="GO:0005778">
    <property type="term" value="C:peroxisomal membrane"/>
    <property type="evidence" value="ECO:0007669"/>
    <property type="project" value="UniProtKB-ARBA"/>
</dbReference>
<dbReference type="InterPro" id="IPR002110">
    <property type="entry name" value="Ankyrin_rpt"/>
</dbReference>
<evidence type="ECO:0008006" key="13">
    <source>
        <dbReference type="Google" id="ProtNLM"/>
    </source>
</evidence>
<evidence type="ECO:0000256" key="4">
    <source>
        <dbReference type="ARBA" id="ARBA00022833"/>
    </source>
</evidence>
<dbReference type="Pfam" id="PF00023">
    <property type="entry name" value="Ank"/>
    <property type="match status" value="1"/>
</dbReference>
<dbReference type="AlphaFoldDB" id="A0A0L0HSP5"/>
<dbReference type="VEuPathDB" id="FungiDB:SPPG_01352"/>
<dbReference type="InterPro" id="IPR036770">
    <property type="entry name" value="Ankyrin_rpt-contain_sf"/>
</dbReference>
<name>A0A0L0HSP5_SPIPD</name>
<dbReference type="InterPro" id="IPR036181">
    <property type="entry name" value="MIT_dom_sf"/>
</dbReference>
<accession>A0A0L0HSP5</accession>
<dbReference type="InterPro" id="IPR013083">
    <property type="entry name" value="Znf_RING/FYVE/PHD"/>
</dbReference>
<feature type="repeat" description="ANK" evidence="6">
    <location>
        <begin position="198"/>
        <end position="230"/>
    </location>
</feature>
<dbReference type="SUPFAM" id="SSF48403">
    <property type="entry name" value="Ankyrin repeat"/>
    <property type="match status" value="1"/>
</dbReference>
<gene>
    <name evidence="11" type="ORF">SPPG_01352</name>
</gene>
<dbReference type="EMBL" id="KQ257451">
    <property type="protein sequence ID" value="KND03899.1"/>
    <property type="molecule type" value="Genomic_DNA"/>
</dbReference>
<dbReference type="GeneID" id="27685020"/>
<dbReference type="Gene3D" id="1.20.58.80">
    <property type="entry name" value="Phosphotransferase system, lactose/cellobiose-type IIA subunit"/>
    <property type="match status" value="1"/>
</dbReference>
<evidence type="ECO:0000256" key="3">
    <source>
        <dbReference type="ARBA" id="ARBA00022771"/>
    </source>
</evidence>
<dbReference type="Pfam" id="PF13639">
    <property type="entry name" value="zf-RING_2"/>
    <property type="match status" value="1"/>
</dbReference>
<proteinExistence type="predicted"/>
<dbReference type="SUPFAM" id="SSF57903">
    <property type="entry name" value="FYVE/PHD zinc finger"/>
    <property type="match status" value="1"/>
</dbReference>
<evidence type="ECO:0000256" key="6">
    <source>
        <dbReference type="PROSITE-ProRule" id="PRU00023"/>
    </source>
</evidence>
<feature type="compositionally biased region" description="Polar residues" evidence="8">
    <location>
        <begin position="566"/>
        <end position="575"/>
    </location>
</feature>
<dbReference type="STRING" id="645134.A0A0L0HSP5"/>
<dbReference type="PROSITE" id="PS50178">
    <property type="entry name" value="ZF_FYVE"/>
    <property type="match status" value="1"/>
</dbReference>
<dbReference type="eggNOG" id="KOG1729">
    <property type="taxonomic scope" value="Eukaryota"/>
</dbReference>
<dbReference type="InterPro" id="IPR050776">
    <property type="entry name" value="Ank_Repeat/CDKN_Inhibitor"/>
</dbReference>
<dbReference type="PANTHER" id="PTHR24201:SF2">
    <property type="entry name" value="ANKYRIN REPEAT DOMAIN-CONTAINING PROTEIN 42"/>
    <property type="match status" value="1"/>
</dbReference>
<dbReference type="Pfam" id="PF12796">
    <property type="entry name" value="Ank_2"/>
    <property type="match status" value="1"/>
</dbReference>
<dbReference type="CDD" id="cd16489">
    <property type="entry name" value="mRING-CH-C4HC2H_ZNRF"/>
    <property type="match status" value="1"/>
</dbReference>
<dbReference type="SMART" id="SM00184">
    <property type="entry name" value="RING"/>
    <property type="match status" value="1"/>
</dbReference>
<sequence>MASLVGAPAVPSPAPQNIGIPSPPSLPALVGPCLPHRVHPIYGSFHFPQCDGILPTLHSASTISSSAAQSATHSESFQETAERELVEAVMSGDVSRVSDLLKTQGKQNLEIQEQDSFKEFSSGRGVSNATGLGLVHYAASRGHLEVLQLLVERTSLVDVDVKDREGETPLLKAAYNGHTQVVRYLLSKNANVNQQDSDGWSALHNCASRGHLFAARAIIEGGADVNAKSRTGHTPLMSASAKGFLDLVELLLNNKADPLVKNNFGDTAYDLAAQSEEAYICEVLQVSEQDTLERLSRDQAGQRGSKHPLMAQHNTVVEVIHENQRSGFLSRQFSVANLSKNDIRGPWSSSAGRPCTLEDVHLPLVRNPQSGQLVRGWFWLTDWRVDTKHPRVDPVEGWQYAKAFEEPDAQWTAAPIGSTLAMTGWVRRRRWIRVRKRRVDDTSGSRGEQDADGIDATGDYVARAQALVQNIPQDANEGDMHMVKDELQSYEEAIAMLLTGIKSEKRADVKRMASSLVTSYLEHAEQLNTLINTVAEGEEEEEGKSTGSPAASSSKGKLPLGGNGGQPSTQVNQIVESMPDTQERPEVLDEHAQPPSPLPFGEARSMAISTPINPLSGTTSSAPLAMSPISSWQPDDEAPQCSQCQRRFTIWLRRHHCRWCGRIFCANCTASRLPLFPNTAPHRVCDSCFDYLSNRNAHSTPPSTPTHMGDPPSPSRSAYSAAESIMNECPVCQASLDNQNMSEEEMEAHVADCLDRVATGRGQGQLISGNRYVVQILKEDLPNRECAICFEEFLQGQRIARLNCLCLYHQHCIEAWFTNPNFGSRACPVHFK</sequence>
<feature type="compositionally biased region" description="Polar residues" evidence="8">
    <location>
        <begin position="545"/>
        <end position="555"/>
    </location>
</feature>
<dbReference type="SMART" id="SM00248">
    <property type="entry name" value="ANK"/>
    <property type="match status" value="4"/>
</dbReference>
<evidence type="ECO:0000256" key="1">
    <source>
        <dbReference type="ARBA" id="ARBA00022723"/>
    </source>
</evidence>
<protein>
    <recommendedName>
        <fullName evidence="13">FYVE-type domain-containing protein</fullName>
    </recommendedName>
</protein>
<dbReference type="Gene3D" id="1.25.40.20">
    <property type="entry name" value="Ankyrin repeat-containing domain"/>
    <property type="match status" value="2"/>
</dbReference>
<dbReference type="Gene3D" id="3.30.40.10">
    <property type="entry name" value="Zinc/RING finger domain, C3HC4 (zinc finger)"/>
    <property type="match status" value="2"/>
</dbReference>
<evidence type="ECO:0000259" key="9">
    <source>
        <dbReference type="PROSITE" id="PS50089"/>
    </source>
</evidence>
<feature type="repeat" description="ANK" evidence="6">
    <location>
        <begin position="165"/>
        <end position="197"/>
    </location>
</feature>
<dbReference type="OrthoDB" id="2163551at2759"/>
<dbReference type="eggNOG" id="KOG0504">
    <property type="taxonomic scope" value="Eukaryota"/>
</dbReference>
<keyword evidence="2" id="KW-0677">Repeat</keyword>
<evidence type="ECO:0000256" key="2">
    <source>
        <dbReference type="ARBA" id="ARBA00022737"/>
    </source>
</evidence>
<evidence type="ECO:0000256" key="7">
    <source>
        <dbReference type="PROSITE-ProRule" id="PRU00175"/>
    </source>
</evidence>
<feature type="repeat" description="ANK" evidence="6">
    <location>
        <begin position="231"/>
        <end position="263"/>
    </location>
</feature>